<accession>A0ABX6C0F0</accession>
<dbReference type="EC" id="3.1.-.-" evidence="9"/>
<reference evidence="10 11" key="1">
    <citation type="submission" date="2019-10" db="EMBL/GenBank/DDBJ databases">
        <title>Thermopilla bonchosmolovskayae gen. nov., sp. nov., a moderately thermophilic Chloroflexi bacterium from a Chukotka hot spring (Arctic, Russia), representing a novel classis Thermopillaia, which include previously uncultivated lineage OLB14.</title>
        <authorList>
            <person name="Kochetkova T.V."/>
            <person name="Zayulina K.S."/>
            <person name="Zhigarkov V.S."/>
            <person name="Minaev N.V."/>
            <person name="Novikov A."/>
            <person name="Toshchakov S.V."/>
            <person name="Elcheninov A.G."/>
            <person name="Kublanov I.V."/>
        </authorList>
    </citation>
    <scope>NUCLEOTIDE SEQUENCE [LARGE SCALE GENOMIC DNA]</scope>
    <source>
        <strain evidence="10 11">3753O</strain>
    </source>
</reference>
<evidence type="ECO:0000256" key="6">
    <source>
        <dbReference type="ARBA" id="ARBA00022801"/>
    </source>
</evidence>
<keyword evidence="8 9" id="KW-0051">Antiviral defense</keyword>
<sequence>MERRRYLVAYDITNDRRLREVYREMLGWGTRLQYSVYLCDLTRPELIKLRRKLLELIDRDDDSVAIFDLGVPASSRAVVPEILGRPPTLPRQGPAIY</sequence>
<organism evidence="10 11">
    <name type="scientific">Tepidiforma bonchosmolovskayae</name>
    <dbReference type="NCBI Taxonomy" id="2601677"/>
    <lineage>
        <taxon>Bacteria</taxon>
        <taxon>Bacillati</taxon>
        <taxon>Chloroflexota</taxon>
        <taxon>Tepidiformia</taxon>
        <taxon>Tepidiformales</taxon>
        <taxon>Tepidiformaceae</taxon>
        <taxon>Tepidiforma</taxon>
    </lineage>
</organism>
<dbReference type="SUPFAM" id="SSF143430">
    <property type="entry name" value="TTP0101/SSO1404-like"/>
    <property type="match status" value="1"/>
</dbReference>
<dbReference type="CDD" id="cd09725">
    <property type="entry name" value="Cas2_I_II_III"/>
    <property type="match status" value="1"/>
</dbReference>
<dbReference type="Pfam" id="PF09827">
    <property type="entry name" value="CRISPR_Cas2"/>
    <property type="match status" value="1"/>
</dbReference>
<proteinExistence type="inferred from homology"/>
<evidence type="ECO:0000256" key="9">
    <source>
        <dbReference type="HAMAP-Rule" id="MF_01471"/>
    </source>
</evidence>
<dbReference type="PANTHER" id="PTHR34405:SF3">
    <property type="entry name" value="CRISPR-ASSOCIATED ENDORIBONUCLEASE CAS2 3"/>
    <property type="match status" value="1"/>
</dbReference>
<evidence type="ECO:0000256" key="1">
    <source>
        <dbReference type="ARBA" id="ARBA00001946"/>
    </source>
</evidence>
<dbReference type="RefSeq" id="WP_158066637.1">
    <property type="nucleotide sequence ID" value="NZ_CP042829.1"/>
</dbReference>
<comment type="cofactor">
    <cofactor evidence="1 9">
        <name>Mg(2+)</name>
        <dbReference type="ChEBI" id="CHEBI:18420"/>
    </cofactor>
</comment>
<dbReference type="Proteomes" id="UP000326331">
    <property type="component" value="Chromosome"/>
</dbReference>
<evidence type="ECO:0000256" key="5">
    <source>
        <dbReference type="ARBA" id="ARBA00022759"/>
    </source>
</evidence>
<feature type="binding site" evidence="9">
    <location>
        <position position="11"/>
    </location>
    <ligand>
        <name>Mg(2+)</name>
        <dbReference type="ChEBI" id="CHEBI:18420"/>
        <note>catalytic</note>
    </ligand>
</feature>
<gene>
    <name evidence="9 10" type="primary">cas2</name>
    <name evidence="10" type="ORF">Tbon_05210</name>
</gene>
<keyword evidence="5 9" id="KW-0255">Endonuclease</keyword>
<comment type="function">
    <text evidence="9">CRISPR (clustered regularly interspaced short palindromic repeat), is an adaptive immune system that provides protection against mobile genetic elements (viruses, transposable elements and conjugative plasmids). CRISPR clusters contain sequences complementary to antecedent mobile elements and target invading nucleic acids. CRISPR clusters are transcribed and processed into CRISPR RNA (crRNA). Functions as a ssRNA-specific endoribonuclease. Involved in the integration of spacer DNA into the CRISPR cassette.</text>
</comment>
<comment type="similarity">
    <text evidence="2 9">Belongs to the CRISPR-associated endoribonuclease Cas2 protein family.</text>
</comment>
<keyword evidence="4 9" id="KW-0479">Metal-binding</keyword>
<protein>
    <recommendedName>
        <fullName evidence="9">CRISPR-associated endoribonuclease Cas2</fullName>
        <ecNumber evidence="9">3.1.-.-</ecNumber>
    </recommendedName>
</protein>
<dbReference type="EMBL" id="CP042829">
    <property type="protein sequence ID" value="QFG02713.1"/>
    <property type="molecule type" value="Genomic_DNA"/>
</dbReference>
<dbReference type="HAMAP" id="MF_01471">
    <property type="entry name" value="Cas2"/>
    <property type="match status" value="1"/>
</dbReference>
<evidence type="ECO:0000256" key="3">
    <source>
        <dbReference type="ARBA" id="ARBA00022722"/>
    </source>
</evidence>
<dbReference type="InterPro" id="IPR021127">
    <property type="entry name" value="CRISPR_associated_Cas2"/>
</dbReference>
<dbReference type="PANTHER" id="PTHR34405">
    <property type="entry name" value="CRISPR-ASSOCIATED ENDORIBONUCLEASE CAS2"/>
    <property type="match status" value="1"/>
</dbReference>
<dbReference type="InterPro" id="IPR019199">
    <property type="entry name" value="Virulence_VapD/CRISPR_Cas2"/>
</dbReference>
<keyword evidence="7 9" id="KW-0460">Magnesium</keyword>
<evidence type="ECO:0000256" key="4">
    <source>
        <dbReference type="ARBA" id="ARBA00022723"/>
    </source>
</evidence>
<keyword evidence="6 9" id="KW-0378">Hydrolase</keyword>
<keyword evidence="3 9" id="KW-0540">Nuclease</keyword>
<dbReference type="GO" id="GO:0004519">
    <property type="term" value="F:endonuclease activity"/>
    <property type="evidence" value="ECO:0007669"/>
    <property type="project" value="UniProtKB-KW"/>
</dbReference>
<evidence type="ECO:0000313" key="11">
    <source>
        <dbReference type="Proteomes" id="UP000326331"/>
    </source>
</evidence>
<name>A0ABX6C0F0_9CHLR</name>
<keyword evidence="11" id="KW-1185">Reference proteome</keyword>
<evidence type="ECO:0000256" key="8">
    <source>
        <dbReference type="ARBA" id="ARBA00023118"/>
    </source>
</evidence>
<dbReference type="NCBIfam" id="TIGR01573">
    <property type="entry name" value="cas2"/>
    <property type="match status" value="1"/>
</dbReference>
<dbReference type="Gene3D" id="3.30.70.240">
    <property type="match status" value="1"/>
</dbReference>
<evidence type="ECO:0000256" key="7">
    <source>
        <dbReference type="ARBA" id="ARBA00022842"/>
    </source>
</evidence>
<evidence type="ECO:0000313" key="10">
    <source>
        <dbReference type="EMBL" id="QFG02713.1"/>
    </source>
</evidence>
<comment type="subunit">
    <text evidence="9">Homodimer, forms a heterotetramer with a Cas1 homodimer.</text>
</comment>
<evidence type="ECO:0000256" key="2">
    <source>
        <dbReference type="ARBA" id="ARBA00009959"/>
    </source>
</evidence>